<dbReference type="GO" id="GO:0014850">
    <property type="term" value="P:response to muscle activity"/>
    <property type="evidence" value="ECO:0007669"/>
    <property type="project" value="TreeGrafter"/>
</dbReference>
<dbReference type="Ensembl" id="ENSLCAT00010010661.1">
    <property type="protein sequence ID" value="ENSLCAP00010010430.1"/>
    <property type="gene ID" value="ENSLCAG00010004977.1"/>
</dbReference>
<protein>
    <submittedName>
        <fullName evidence="2">Uncharacterized protein</fullName>
    </submittedName>
</protein>
<feature type="signal peptide" evidence="1">
    <location>
        <begin position="1"/>
        <end position="18"/>
    </location>
</feature>
<name>A0A4W6C934_LATCA</name>
<reference evidence="3" key="1">
    <citation type="submission" date="2015-09" db="EMBL/GenBank/DDBJ databases">
        <authorList>
            <person name="Sai Rama Sridatta P."/>
        </authorList>
    </citation>
    <scope>NUCLEOTIDE SEQUENCE [LARGE SCALE GENOMIC DNA]</scope>
</reference>
<dbReference type="PANTHER" id="PTHR47282:SF1">
    <property type="entry name" value="PGC-1 AND ERR-INDUCED REGULATOR IN MUSCLE PROTEIN 1"/>
    <property type="match status" value="1"/>
</dbReference>
<sequence>MCLVCIAFASWVLKTANPQVGDAWKAGIPFKTKITKGFHLITLAPLRQDEACVFIK</sequence>
<organism evidence="2 3">
    <name type="scientific">Lates calcarifer</name>
    <name type="common">Barramundi</name>
    <name type="synonym">Holocentrus calcarifer</name>
    <dbReference type="NCBI Taxonomy" id="8187"/>
    <lineage>
        <taxon>Eukaryota</taxon>
        <taxon>Metazoa</taxon>
        <taxon>Chordata</taxon>
        <taxon>Craniata</taxon>
        <taxon>Vertebrata</taxon>
        <taxon>Euteleostomi</taxon>
        <taxon>Actinopterygii</taxon>
        <taxon>Neopterygii</taxon>
        <taxon>Teleostei</taxon>
        <taxon>Neoteleostei</taxon>
        <taxon>Acanthomorphata</taxon>
        <taxon>Carangaria</taxon>
        <taxon>Carangaria incertae sedis</taxon>
        <taxon>Centropomidae</taxon>
        <taxon>Lates</taxon>
    </lineage>
</organism>
<dbReference type="GO" id="GO:0005737">
    <property type="term" value="C:cytoplasm"/>
    <property type="evidence" value="ECO:0007669"/>
    <property type="project" value="TreeGrafter"/>
</dbReference>
<dbReference type="PANTHER" id="PTHR47282">
    <property type="entry name" value="PGC-1 AND ERR-INDUCED REGULATOR IN MUSCLE PROTEIN 1"/>
    <property type="match status" value="1"/>
</dbReference>
<evidence type="ECO:0000313" key="2">
    <source>
        <dbReference type="Ensembl" id="ENSLCAP00010010430.1"/>
    </source>
</evidence>
<dbReference type="InParanoid" id="A0A4W6C934"/>
<dbReference type="InterPro" id="IPR043442">
    <property type="entry name" value="Perm1"/>
</dbReference>
<dbReference type="GO" id="GO:0006355">
    <property type="term" value="P:regulation of DNA-templated transcription"/>
    <property type="evidence" value="ECO:0007669"/>
    <property type="project" value="InterPro"/>
</dbReference>
<dbReference type="GeneTree" id="ENSGT01150000290267"/>
<dbReference type="Proteomes" id="UP000314980">
    <property type="component" value="Unassembled WGS sequence"/>
</dbReference>
<dbReference type="AlphaFoldDB" id="A0A4W6C934"/>
<accession>A0A4W6C934</accession>
<evidence type="ECO:0000313" key="3">
    <source>
        <dbReference type="Proteomes" id="UP000314980"/>
    </source>
</evidence>
<dbReference type="GO" id="GO:0005634">
    <property type="term" value="C:nucleus"/>
    <property type="evidence" value="ECO:0007669"/>
    <property type="project" value="TreeGrafter"/>
</dbReference>
<feature type="chain" id="PRO_5021212746" evidence="1">
    <location>
        <begin position="19"/>
        <end position="56"/>
    </location>
</feature>
<proteinExistence type="predicted"/>
<evidence type="ECO:0000256" key="1">
    <source>
        <dbReference type="SAM" id="SignalP"/>
    </source>
</evidence>
<keyword evidence="1" id="KW-0732">Signal</keyword>
<keyword evidence="3" id="KW-1185">Reference proteome</keyword>
<reference evidence="2" key="2">
    <citation type="submission" date="2025-08" db="UniProtKB">
        <authorList>
            <consortium name="Ensembl"/>
        </authorList>
    </citation>
    <scope>IDENTIFICATION</scope>
</reference>
<reference evidence="2" key="3">
    <citation type="submission" date="2025-09" db="UniProtKB">
        <authorList>
            <consortium name="Ensembl"/>
        </authorList>
    </citation>
    <scope>IDENTIFICATION</scope>
</reference>